<feature type="compositionally biased region" description="Low complexity" evidence="1">
    <location>
        <begin position="48"/>
        <end position="63"/>
    </location>
</feature>
<feature type="region of interest" description="Disordered" evidence="1">
    <location>
        <begin position="1"/>
        <end position="20"/>
    </location>
</feature>
<protein>
    <submittedName>
        <fullName evidence="2">Uncharacterized protein</fullName>
    </submittedName>
</protein>
<name>A0A4Y2KR06_ARAVE</name>
<evidence type="ECO:0000313" key="2">
    <source>
        <dbReference type="EMBL" id="GBN04589.1"/>
    </source>
</evidence>
<dbReference type="EMBL" id="BGPR01004898">
    <property type="protein sequence ID" value="GBN04589.1"/>
    <property type="molecule type" value="Genomic_DNA"/>
</dbReference>
<reference evidence="2 3" key="1">
    <citation type="journal article" date="2019" name="Sci. Rep.">
        <title>Orb-weaving spider Araneus ventricosus genome elucidates the spidroin gene catalogue.</title>
        <authorList>
            <person name="Kono N."/>
            <person name="Nakamura H."/>
            <person name="Ohtoshi R."/>
            <person name="Moran D.A.P."/>
            <person name="Shinohara A."/>
            <person name="Yoshida Y."/>
            <person name="Fujiwara M."/>
            <person name="Mori M."/>
            <person name="Tomita M."/>
            <person name="Arakawa K."/>
        </authorList>
    </citation>
    <scope>NUCLEOTIDE SEQUENCE [LARGE SCALE GENOMIC DNA]</scope>
</reference>
<feature type="region of interest" description="Disordered" evidence="1">
    <location>
        <begin position="36"/>
        <end position="63"/>
    </location>
</feature>
<dbReference type="Proteomes" id="UP000499080">
    <property type="component" value="Unassembled WGS sequence"/>
</dbReference>
<keyword evidence="3" id="KW-1185">Reference proteome</keyword>
<evidence type="ECO:0000256" key="1">
    <source>
        <dbReference type="SAM" id="MobiDB-lite"/>
    </source>
</evidence>
<proteinExistence type="predicted"/>
<accession>A0A4Y2KR06</accession>
<sequence length="94" mass="10695">MINIHSLRDPSHMESYSSFKHISSRNRDIEKIPAPFRSHISSPKSQNLSPRWSPSLSSRSGSRLGCCQSPHTYPYKTLFPTIRLTLLGRDVPCL</sequence>
<comment type="caution">
    <text evidence="2">The sequence shown here is derived from an EMBL/GenBank/DDBJ whole genome shotgun (WGS) entry which is preliminary data.</text>
</comment>
<feature type="compositionally biased region" description="Basic and acidic residues" evidence="1">
    <location>
        <begin position="1"/>
        <end position="12"/>
    </location>
</feature>
<organism evidence="2 3">
    <name type="scientific">Araneus ventricosus</name>
    <name type="common">Orbweaver spider</name>
    <name type="synonym">Epeira ventricosa</name>
    <dbReference type="NCBI Taxonomy" id="182803"/>
    <lineage>
        <taxon>Eukaryota</taxon>
        <taxon>Metazoa</taxon>
        <taxon>Ecdysozoa</taxon>
        <taxon>Arthropoda</taxon>
        <taxon>Chelicerata</taxon>
        <taxon>Arachnida</taxon>
        <taxon>Araneae</taxon>
        <taxon>Araneomorphae</taxon>
        <taxon>Entelegynae</taxon>
        <taxon>Araneoidea</taxon>
        <taxon>Araneidae</taxon>
        <taxon>Araneus</taxon>
    </lineage>
</organism>
<dbReference type="AlphaFoldDB" id="A0A4Y2KR06"/>
<evidence type="ECO:0000313" key="3">
    <source>
        <dbReference type="Proteomes" id="UP000499080"/>
    </source>
</evidence>
<gene>
    <name evidence="2" type="ORF">AVEN_244233_1</name>
</gene>